<protein>
    <submittedName>
        <fullName evidence="5">NAD(P)-dependent oxidoreductase</fullName>
    </submittedName>
</protein>
<dbReference type="RefSeq" id="WP_137250917.1">
    <property type="nucleotide sequence ID" value="NZ_SZQA01000042.1"/>
</dbReference>
<proteinExistence type="inferred from homology"/>
<dbReference type="InterPro" id="IPR001509">
    <property type="entry name" value="Epimerase_deHydtase"/>
</dbReference>
<evidence type="ECO:0000256" key="1">
    <source>
        <dbReference type="ARBA" id="ARBA00007637"/>
    </source>
</evidence>
<dbReference type="GO" id="GO:0016491">
    <property type="term" value="F:oxidoreductase activity"/>
    <property type="evidence" value="ECO:0007669"/>
    <property type="project" value="UniProtKB-KW"/>
</dbReference>
<feature type="domain" description="NAD-dependent epimerase/dehydratase" evidence="4">
    <location>
        <begin position="8"/>
        <end position="218"/>
    </location>
</feature>
<reference evidence="5 6" key="1">
    <citation type="submission" date="2019-04" db="EMBL/GenBank/DDBJ databases">
        <title>Herbidospora sp. NEAU-GS14.nov., a novel actinomycete isolated from soil.</title>
        <authorList>
            <person name="Han L."/>
        </authorList>
    </citation>
    <scope>NUCLEOTIDE SEQUENCE [LARGE SCALE GENOMIC DNA]</scope>
    <source>
        <strain evidence="5 6">NEAU-GS14</strain>
    </source>
</reference>
<dbReference type="Gene3D" id="3.40.50.720">
    <property type="entry name" value="NAD(P)-binding Rossmann-like Domain"/>
    <property type="match status" value="1"/>
</dbReference>
<keyword evidence="6" id="KW-1185">Reference proteome</keyword>
<dbReference type="SUPFAM" id="SSF51735">
    <property type="entry name" value="NAD(P)-binding Rossmann-fold domains"/>
    <property type="match status" value="1"/>
</dbReference>
<comment type="similarity">
    <text evidence="1">Belongs to the NAD(P)-dependent epimerase/dehydratase family.</text>
</comment>
<accession>A0A4U3M646</accession>
<dbReference type="EMBL" id="SZQA01000042">
    <property type="protein sequence ID" value="TKK83732.1"/>
    <property type="molecule type" value="Genomic_DNA"/>
</dbReference>
<organism evidence="5 6">
    <name type="scientific">Herbidospora galbida</name>
    <dbReference type="NCBI Taxonomy" id="2575442"/>
    <lineage>
        <taxon>Bacteria</taxon>
        <taxon>Bacillati</taxon>
        <taxon>Actinomycetota</taxon>
        <taxon>Actinomycetes</taxon>
        <taxon>Streptosporangiales</taxon>
        <taxon>Streptosporangiaceae</taxon>
        <taxon>Herbidospora</taxon>
    </lineage>
</organism>
<keyword evidence="3" id="KW-0520">NAD</keyword>
<evidence type="ECO:0000256" key="3">
    <source>
        <dbReference type="ARBA" id="ARBA00023027"/>
    </source>
</evidence>
<evidence type="ECO:0000259" key="4">
    <source>
        <dbReference type="Pfam" id="PF01370"/>
    </source>
</evidence>
<name>A0A4U3M646_9ACTN</name>
<dbReference type="PANTHER" id="PTHR43103">
    <property type="entry name" value="NUCLEOSIDE-DIPHOSPHATE-SUGAR EPIMERASE"/>
    <property type="match status" value="1"/>
</dbReference>
<sequence>MADTPRRVLVTGAAGRLGRATLALLAELGVEATALDREPPDAARAVVGDAGDPATVRRALEGVDAVLHFAAIPAPTLGTPAEVYCGNTRATFVVLEEAGQLGVPRVALASSLSVTGLPWAAKPLHPAYLPVDERLPLQNEDPYGLSKQADEATGEMMARRFGMGVVALRYPLLGGPGDKFDTTAARYVEDPGSGAAELWTYLDDRDAARAAWLAVTAPLTGYHAVFVTAPDTLAPQPTEDLLDRFHPGVERRRRFGGRAAPVDLTAAETLLGFRAEHLFPLEAR</sequence>
<dbReference type="Pfam" id="PF01370">
    <property type="entry name" value="Epimerase"/>
    <property type="match status" value="1"/>
</dbReference>
<dbReference type="OrthoDB" id="8770295at2"/>
<evidence type="ECO:0000313" key="5">
    <source>
        <dbReference type="EMBL" id="TKK83732.1"/>
    </source>
</evidence>
<dbReference type="AlphaFoldDB" id="A0A4U3M646"/>
<dbReference type="Proteomes" id="UP000308705">
    <property type="component" value="Unassembled WGS sequence"/>
</dbReference>
<evidence type="ECO:0000256" key="2">
    <source>
        <dbReference type="ARBA" id="ARBA00023002"/>
    </source>
</evidence>
<dbReference type="PANTHER" id="PTHR43103:SF5">
    <property type="entry name" value="4-EPIMERASE, PUTATIVE (AFU_ORTHOLOGUE AFUA_7G00360)-RELATED"/>
    <property type="match status" value="1"/>
</dbReference>
<gene>
    <name evidence="5" type="ORF">FDA94_32630</name>
</gene>
<comment type="caution">
    <text evidence="5">The sequence shown here is derived from an EMBL/GenBank/DDBJ whole genome shotgun (WGS) entry which is preliminary data.</text>
</comment>
<evidence type="ECO:0000313" key="6">
    <source>
        <dbReference type="Proteomes" id="UP000308705"/>
    </source>
</evidence>
<keyword evidence="2" id="KW-0560">Oxidoreductase</keyword>
<dbReference type="InterPro" id="IPR036291">
    <property type="entry name" value="NAD(P)-bd_dom_sf"/>
</dbReference>